<evidence type="ECO:0000256" key="1">
    <source>
        <dbReference type="ARBA" id="ARBA00001946"/>
    </source>
</evidence>
<dbReference type="GO" id="GO:0006753">
    <property type="term" value="P:nucleoside phosphate metabolic process"/>
    <property type="evidence" value="ECO:0007669"/>
    <property type="project" value="TreeGrafter"/>
</dbReference>
<dbReference type="SUPFAM" id="SSF55811">
    <property type="entry name" value="Nudix"/>
    <property type="match status" value="1"/>
</dbReference>
<accession>A0A158PDJ3</accession>
<evidence type="ECO:0000313" key="13">
    <source>
        <dbReference type="Proteomes" id="UP000267027"/>
    </source>
</evidence>
<evidence type="ECO:0000256" key="4">
    <source>
        <dbReference type="ARBA" id="ARBA00022490"/>
    </source>
</evidence>
<keyword evidence="4" id="KW-0963">Cytoplasm</keyword>
<name>A0A158PDJ3_ANGCS</name>
<comment type="cofactor">
    <cofactor evidence="1">
        <name>Mg(2+)</name>
        <dbReference type="ChEBI" id="CHEBI:18420"/>
    </cofactor>
</comment>
<dbReference type="PANTHER" id="PTHR11839">
    <property type="entry name" value="UDP/ADP-SUGAR PYROPHOSPHATASE"/>
    <property type="match status" value="1"/>
</dbReference>
<evidence type="ECO:0000256" key="9">
    <source>
        <dbReference type="ARBA" id="ARBA00066480"/>
    </source>
</evidence>
<comment type="subcellular location">
    <subcellularLocation>
        <location evidence="2">Cytoplasm</location>
    </subcellularLocation>
</comment>
<dbReference type="CDD" id="cd18887">
    <property type="entry name" value="NUDIX_UGPPase_Nudt14"/>
    <property type="match status" value="1"/>
</dbReference>
<dbReference type="Gene3D" id="3.90.79.10">
    <property type="entry name" value="Nucleoside Triphosphate Pyrophosphohydrolase"/>
    <property type="match status" value="2"/>
</dbReference>
<comment type="function">
    <text evidence="8">Hydrolyzes UDP-glucose to glucose 1-phosphate and UMP and ADP-ribose to ribose 5-phosphate and AMP. The physiological substrate is probably UDP-glucose. Poor activity on other substrates such as ADP-glucose, CDP-glucose, GDP-glucose and GDP-mannose.</text>
</comment>
<gene>
    <name evidence="12" type="ORF">ACOC_LOCUS731</name>
</gene>
<dbReference type="InterPro" id="IPR015797">
    <property type="entry name" value="NUDIX_hydrolase-like_dom_sf"/>
</dbReference>
<reference evidence="12 13" key="2">
    <citation type="submission" date="2018-11" db="EMBL/GenBank/DDBJ databases">
        <authorList>
            <consortium name="Pathogen Informatics"/>
        </authorList>
    </citation>
    <scope>NUCLEOTIDE SEQUENCE [LARGE SCALE GENOMIC DNA]</scope>
    <source>
        <strain evidence="12 13">Costa Rica</strain>
    </source>
</reference>
<evidence type="ECO:0000256" key="7">
    <source>
        <dbReference type="ARBA" id="ARBA00051086"/>
    </source>
</evidence>
<organism evidence="14">
    <name type="scientific">Angiostrongylus costaricensis</name>
    <name type="common">Nematode worm</name>
    <dbReference type="NCBI Taxonomy" id="334426"/>
    <lineage>
        <taxon>Eukaryota</taxon>
        <taxon>Metazoa</taxon>
        <taxon>Ecdysozoa</taxon>
        <taxon>Nematoda</taxon>
        <taxon>Chromadorea</taxon>
        <taxon>Rhabditida</taxon>
        <taxon>Rhabditina</taxon>
        <taxon>Rhabditomorpha</taxon>
        <taxon>Strongyloidea</taxon>
        <taxon>Metastrongylidae</taxon>
        <taxon>Angiostrongylus</taxon>
    </lineage>
</organism>
<sequence>MVYFEGSRERTFDLVLRHSSVAILLYHTVLKKFVFVRQFRPAVLVGHILRLPENFGKQLKQIDWSKYDASEGYTLELCAGLIDKDLPTIDIMKEEIEEECGYSVKRDKIHLIATFSVAAHESGGTQYLFYAEIDDSMKISEGGGNVNEGEVITKVCGVLSLRVPRGRTALVGQARHRSPASTEFESIDWLSQPAEWAYTLELCTGHYRKGSSEEEIEARVKKIAALKCGYTLDSVHFVKSYIVGISFAGDRQRAYYAKVTNSMRIPGWNQYEDITPFSIPCSDIPSFLCDKAPTSPPSVLFMLRWFLDNEKKHFDR</sequence>
<dbReference type="WBParaSite" id="ACOC_0000073001-mRNA-1">
    <property type="protein sequence ID" value="ACOC_0000073001-mRNA-1"/>
    <property type="gene ID" value="ACOC_0000073001"/>
</dbReference>
<evidence type="ECO:0000256" key="8">
    <source>
        <dbReference type="ARBA" id="ARBA00054674"/>
    </source>
</evidence>
<dbReference type="GO" id="GO:0005737">
    <property type="term" value="C:cytoplasm"/>
    <property type="evidence" value="ECO:0007669"/>
    <property type="project" value="UniProtKB-SubCell"/>
</dbReference>
<keyword evidence="6" id="KW-0460">Magnesium</keyword>
<dbReference type="STRING" id="334426.A0A158PDJ3"/>
<dbReference type="PANTHER" id="PTHR11839:SF15">
    <property type="entry name" value="URIDINE DIPHOSPHATE GLUCOSE PYROPHOSPHATASE NUDT14"/>
    <property type="match status" value="1"/>
</dbReference>
<dbReference type="GO" id="GO:0008768">
    <property type="term" value="F:UDP-sugar diphosphatase activity"/>
    <property type="evidence" value="ECO:0007669"/>
    <property type="project" value="UniProtKB-EC"/>
</dbReference>
<dbReference type="FunFam" id="3.90.79.10:FF:000035">
    <property type="entry name" value="Uridine diphosphate glucose pyrophosphatase"/>
    <property type="match status" value="1"/>
</dbReference>
<evidence type="ECO:0000256" key="2">
    <source>
        <dbReference type="ARBA" id="ARBA00004496"/>
    </source>
</evidence>
<evidence type="ECO:0000313" key="14">
    <source>
        <dbReference type="WBParaSite" id="ACOC_0000073001-mRNA-1"/>
    </source>
</evidence>
<proteinExistence type="predicted"/>
<dbReference type="Proteomes" id="UP000267027">
    <property type="component" value="Unassembled WGS sequence"/>
</dbReference>
<evidence type="ECO:0000256" key="11">
    <source>
        <dbReference type="ARBA" id="ARBA00080475"/>
    </source>
</evidence>
<evidence type="ECO:0000313" key="12">
    <source>
        <dbReference type="EMBL" id="VDM52316.1"/>
    </source>
</evidence>
<dbReference type="OrthoDB" id="10249920at2759"/>
<dbReference type="EC" id="3.6.1.45" evidence="9"/>
<dbReference type="EMBL" id="UYYA01000084">
    <property type="protein sequence ID" value="VDM52316.1"/>
    <property type="molecule type" value="Genomic_DNA"/>
</dbReference>
<comment type="subunit">
    <text evidence="3">Homodimer.</text>
</comment>
<evidence type="ECO:0000256" key="5">
    <source>
        <dbReference type="ARBA" id="ARBA00022801"/>
    </source>
</evidence>
<protein>
    <recommendedName>
        <fullName evidence="10">Uridine diphosphate glucose pyrophosphatase NUDT14</fullName>
        <ecNumber evidence="9">3.6.1.45</ecNumber>
    </recommendedName>
    <alternativeName>
        <fullName evidence="11">Nucleoside diphosphate-linked moiety X motif 14</fullName>
    </alternativeName>
</protein>
<keyword evidence="13" id="KW-1185">Reference proteome</keyword>
<dbReference type="AlphaFoldDB" id="A0A158PDJ3"/>
<evidence type="ECO:0000256" key="10">
    <source>
        <dbReference type="ARBA" id="ARBA00071467"/>
    </source>
</evidence>
<reference evidence="14" key="1">
    <citation type="submission" date="2016-04" db="UniProtKB">
        <authorList>
            <consortium name="WormBaseParasite"/>
        </authorList>
    </citation>
    <scope>IDENTIFICATION</scope>
</reference>
<dbReference type="GO" id="GO:0019693">
    <property type="term" value="P:ribose phosphate metabolic process"/>
    <property type="evidence" value="ECO:0007669"/>
    <property type="project" value="TreeGrafter"/>
</dbReference>
<evidence type="ECO:0000256" key="6">
    <source>
        <dbReference type="ARBA" id="ARBA00022842"/>
    </source>
</evidence>
<evidence type="ECO:0000256" key="3">
    <source>
        <dbReference type="ARBA" id="ARBA00011738"/>
    </source>
</evidence>
<keyword evidence="5" id="KW-0378">Hydrolase</keyword>
<comment type="catalytic activity">
    <reaction evidence="7">
        <text>UDP-sugar + H2O = UMP + alpha-D-aldose 1-phosphate.</text>
        <dbReference type="EC" id="3.6.1.45"/>
    </reaction>
</comment>